<feature type="transmembrane region" description="Helical" evidence="7">
    <location>
        <begin position="162"/>
        <end position="183"/>
    </location>
</feature>
<gene>
    <name evidence="9" type="ORF">GC096_00385</name>
</gene>
<dbReference type="Proteomes" id="UP000653578">
    <property type="component" value="Unassembled WGS sequence"/>
</dbReference>
<evidence type="ECO:0000256" key="5">
    <source>
        <dbReference type="ARBA" id="ARBA00022989"/>
    </source>
</evidence>
<feature type="transmembrane region" description="Helical" evidence="7">
    <location>
        <begin position="111"/>
        <end position="131"/>
    </location>
</feature>
<dbReference type="Gene3D" id="1.10.3720.10">
    <property type="entry name" value="MetI-like"/>
    <property type="match status" value="1"/>
</dbReference>
<evidence type="ECO:0000256" key="1">
    <source>
        <dbReference type="ARBA" id="ARBA00004651"/>
    </source>
</evidence>
<dbReference type="CDD" id="cd06261">
    <property type="entry name" value="TM_PBP2"/>
    <property type="match status" value="1"/>
</dbReference>
<evidence type="ECO:0000256" key="2">
    <source>
        <dbReference type="ARBA" id="ARBA00022448"/>
    </source>
</evidence>
<dbReference type="Pfam" id="PF00528">
    <property type="entry name" value="BPD_transp_1"/>
    <property type="match status" value="1"/>
</dbReference>
<protein>
    <submittedName>
        <fullName evidence="9">ABC transporter permease subunit</fullName>
    </submittedName>
</protein>
<evidence type="ECO:0000313" key="9">
    <source>
        <dbReference type="EMBL" id="NOU62502.1"/>
    </source>
</evidence>
<proteinExistence type="inferred from homology"/>
<dbReference type="PANTHER" id="PTHR43005:SF1">
    <property type="entry name" value="SPERMIDINE_PUTRESCINE TRANSPORT SYSTEM PERMEASE PROTEIN"/>
    <property type="match status" value="1"/>
</dbReference>
<dbReference type="PROSITE" id="PS50928">
    <property type="entry name" value="ABC_TM1"/>
    <property type="match status" value="1"/>
</dbReference>
<dbReference type="EMBL" id="WHNY01000004">
    <property type="protein sequence ID" value="NOU62502.1"/>
    <property type="molecule type" value="Genomic_DNA"/>
</dbReference>
<dbReference type="InterPro" id="IPR000515">
    <property type="entry name" value="MetI-like"/>
</dbReference>
<feature type="transmembrane region" description="Helical" evidence="7">
    <location>
        <begin position="267"/>
        <end position="289"/>
    </location>
</feature>
<dbReference type="RefSeq" id="WP_171628322.1">
    <property type="nucleotide sequence ID" value="NZ_WHNY01000004.1"/>
</dbReference>
<keyword evidence="3" id="KW-1003">Cell membrane</keyword>
<dbReference type="SUPFAM" id="SSF161098">
    <property type="entry name" value="MetI-like"/>
    <property type="match status" value="1"/>
</dbReference>
<evidence type="ECO:0000259" key="8">
    <source>
        <dbReference type="PROSITE" id="PS50928"/>
    </source>
</evidence>
<reference evidence="9 10" key="1">
    <citation type="submission" date="2019-10" db="EMBL/GenBank/DDBJ databases">
        <title>Description of Paenibacillus humi sp. nov.</title>
        <authorList>
            <person name="Carlier A."/>
            <person name="Qi S."/>
        </authorList>
    </citation>
    <scope>NUCLEOTIDE SEQUENCE [LARGE SCALE GENOMIC DNA]</scope>
    <source>
        <strain evidence="9 10">LMG 31461</strain>
    </source>
</reference>
<evidence type="ECO:0000313" key="10">
    <source>
        <dbReference type="Proteomes" id="UP000653578"/>
    </source>
</evidence>
<feature type="transmembrane region" description="Helical" evidence="7">
    <location>
        <begin position="15"/>
        <end position="36"/>
    </location>
</feature>
<keyword evidence="6 7" id="KW-0472">Membrane</keyword>
<evidence type="ECO:0000256" key="4">
    <source>
        <dbReference type="ARBA" id="ARBA00022692"/>
    </source>
</evidence>
<sequence>MIANVKKKASTENRIGFLLVLPAMLVFTAIIFYPFLQSLSLSFTDKSMLSPSMNFTGITNFISLFKDPNFYEIFKNTLIFVAGGTLLPFLLAFAWSIVLNEGFRGEKLLRTLTLVCWVIPSTSIGLLWIWMFNGNYGVINAFMQHLGLISKNITFMGRPDTAMIAVIIAKTWQTLPWFMAFLLGGLQSAPQDQAEAVKMDGGNNWTVMRHVIMPHMKSLVYIILILGVIGSFQQFDLVWVMTQGGPARSTTTLAVEVYRRAFESYDIGGAAAVGMVWVLLLSIFAVMYVRSMKDKS</sequence>
<name>A0ABX1X268_9BACL</name>
<evidence type="ECO:0000256" key="7">
    <source>
        <dbReference type="RuleBase" id="RU363032"/>
    </source>
</evidence>
<comment type="subcellular location">
    <subcellularLocation>
        <location evidence="1 7">Cell membrane</location>
        <topology evidence="1 7">Multi-pass membrane protein</topology>
    </subcellularLocation>
</comment>
<dbReference type="InterPro" id="IPR035906">
    <property type="entry name" value="MetI-like_sf"/>
</dbReference>
<feature type="transmembrane region" description="Helical" evidence="7">
    <location>
        <begin position="218"/>
        <end position="235"/>
    </location>
</feature>
<comment type="caution">
    <text evidence="9">The sequence shown here is derived from an EMBL/GenBank/DDBJ whole genome shotgun (WGS) entry which is preliminary data.</text>
</comment>
<accession>A0ABX1X268</accession>
<evidence type="ECO:0000256" key="6">
    <source>
        <dbReference type="ARBA" id="ARBA00023136"/>
    </source>
</evidence>
<keyword evidence="5 7" id="KW-1133">Transmembrane helix</keyword>
<dbReference type="PANTHER" id="PTHR43005">
    <property type="entry name" value="BLR7065 PROTEIN"/>
    <property type="match status" value="1"/>
</dbReference>
<feature type="domain" description="ABC transmembrane type-1" evidence="8">
    <location>
        <begin position="74"/>
        <end position="288"/>
    </location>
</feature>
<organism evidence="9 10">
    <name type="scientific">Paenibacillus plantarum</name>
    <dbReference type="NCBI Taxonomy" id="2654975"/>
    <lineage>
        <taxon>Bacteria</taxon>
        <taxon>Bacillati</taxon>
        <taxon>Bacillota</taxon>
        <taxon>Bacilli</taxon>
        <taxon>Bacillales</taxon>
        <taxon>Paenibacillaceae</taxon>
        <taxon>Paenibacillus</taxon>
    </lineage>
</organism>
<keyword evidence="4 7" id="KW-0812">Transmembrane</keyword>
<feature type="transmembrane region" description="Helical" evidence="7">
    <location>
        <begin position="77"/>
        <end position="99"/>
    </location>
</feature>
<keyword evidence="10" id="KW-1185">Reference proteome</keyword>
<evidence type="ECO:0000256" key="3">
    <source>
        <dbReference type="ARBA" id="ARBA00022475"/>
    </source>
</evidence>
<comment type="similarity">
    <text evidence="7">Belongs to the binding-protein-dependent transport system permease family.</text>
</comment>
<keyword evidence="2 7" id="KW-0813">Transport</keyword>